<evidence type="ECO:0000313" key="1">
    <source>
        <dbReference type="EMBL" id="GAI81297.1"/>
    </source>
</evidence>
<organism evidence="1">
    <name type="scientific">marine sediment metagenome</name>
    <dbReference type="NCBI Taxonomy" id="412755"/>
    <lineage>
        <taxon>unclassified sequences</taxon>
        <taxon>metagenomes</taxon>
        <taxon>ecological metagenomes</taxon>
    </lineage>
</organism>
<protein>
    <submittedName>
        <fullName evidence="1">Uncharacterized protein</fullName>
    </submittedName>
</protein>
<gene>
    <name evidence="1" type="ORF">S12H4_12079</name>
</gene>
<name>X1RKI9_9ZZZZ</name>
<comment type="caution">
    <text evidence="1">The sequence shown here is derived from an EMBL/GenBank/DDBJ whole genome shotgun (WGS) entry which is preliminary data.</text>
</comment>
<dbReference type="AlphaFoldDB" id="X1RKI9"/>
<sequence length="66" mass="7811">MPEEKIEPILKLPPETKTRLETMRADVKRARHAIKVMEELGLDVLEIKEKLDWADNVRKTLLREFV</sequence>
<dbReference type="EMBL" id="BARW01005610">
    <property type="protein sequence ID" value="GAI81297.1"/>
    <property type="molecule type" value="Genomic_DNA"/>
</dbReference>
<reference evidence="1" key="1">
    <citation type="journal article" date="2014" name="Front. Microbiol.">
        <title>High frequency of phylogenetically diverse reductive dehalogenase-homologous genes in deep subseafloor sedimentary metagenomes.</title>
        <authorList>
            <person name="Kawai M."/>
            <person name="Futagami T."/>
            <person name="Toyoda A."/>
            <person name="Takaki Y."/>
            <person name="Nishi S."/>
            <person name="Hori S."/>
            <person name="Arai W."/>
            <person name="Tsubouchi T."/>
            <person name="Morono Y."/>
            <person name="Uchiyama I."/>
            <person name="Ito T."/>
            <person name="Fujiyama A."/>
            <person name="Inagaki F."/>
            <person name="Takami H."/>
        </authorList>
    </citation>
    <scope>NUCLEOTIDE SEQUENCE</scope>
    <source>
        <strain evidence="1">Expedition CK06-06</strain>
    </source>
</reference>
<accession>X1RKI9</accession>
<proteinExistence type="predicted"/>